<keyword evidence="2" id="KW-1185">Reference proteome</keyword>
<dbReference type="Proteomes" id="UP000619457">
    <property type="component" value="Unassembled WGS sequence"/>
</dbReference>
<dbReference type="PROSITE" id="PS51257">
    <property type="entry name" value="PROKAR_LIPOPROTEIN"/>
    <property type="match status" value="1"/>
</dbReference>
<proteinExistence type="predicted"/>
<dbReference type="EMBL" id="BMWX01000005">
    <property type="protein sequence ID" value="GGZ34091.1"/>
    <property type="molecule type" value="Genomic_DNA"/>
</dbReference>
<accession>A0A918UUP3</accession>
<protein>
    <submittedName>
        <fullName evidence="1">Uncharacterized protein</fullName>
    </submittedName>
</protein>
<evidence type="ECO:0000313" key="1">
    <source>
        <dbReference type="EMBL" id="GGZ34091.1"/>
    </source>
</evidence>
<evidence type="ECO:0000313" key="2">
    <source>
        <dbReference type="Proteomes" id="UP000619457"/>
    </source>
</evidence>
<sequence>MRNYTYFTLTSICIFGLLAQGCGNSTQQSDQGPEHEVELELVDSIMVDKLEPLVIDDYRSDLGYFLFRETKSRKPILTDEKGTILKEFDILNEGPDGMGSYGTGYRLMDEQQWVAQNLMTGFFTYDYQGHQLGKFAPETAGLFSISVFSGRTKFTPIKKNGDWHLLAEEPNVFDHKAIDAEQLGAVFYDQAKSLIDMNLSSGEQKLLTSYPDGWEPKVSQRYIGNAFPLLAINQHSLKMGVLPTAGNQLFIFDYSGEEPILRDTVMLSHRHRPEQAPKAASSEDRWQDDYPVFTDLRVWKDGFLVGFHTRIPAEVMKSLRAKSEEYYKLPEFKVASKQYAKPYYIVIRDGKQFGVINKLPIDGNVDFMDEEGFIYINNNSSPEIERDYNVFYKLKIKN</sequence>
<gene>
    <name evidence="1" type="ORF">GCM10007049_29270</name>
</gene>
<dbReference type="AlphaFoldDB" id="A0A918UUP3"/>
<dbReference type="RefSeq" id="WP_018475278.1">
    <property type="nucleotide sequence ID" value="NZ_BMWX01000005.1"/>
</dbReference>
<reference evidence="1" key="2">
    <citation type="submission" date="2020-09" db="EMBL/GenBank/DDBJ databases">
        <authorList>
            <person name="Sun Q."/>
            <person name="Kim S."/>
        </authorList>
    </citation>
    <scope>NUCLEOTIDE SEQUENCE</scope>
    <source>
        <strain evidence="1">KCTC 12368</strain>
    </source>
</reference>
<name>A0A918UUP3_9BACT</name>
<comment type="caution">
    <text evidence="1">The sequence shown here is derived from an EMBL/GenBank/DDBJ whole genome shotgun (WGS) entry which is preliminary data.</text>
</comment>
<reference evidence="1" key="1">
    <citation type="journal article" date="2014" name="Int. J. Syst. Evol. Microbiol.">
        <title>Complete genome sequence of Corynebacterium casei LMG S-19264T (=DSM 44701T), isolated from a smear-ripened cheese.</title>
        <authorList>
            <consortium name="US DOE Joint Genome Institute (JGI-PGF)"/>
            <person name="Walter F."/>
            <person name="Albersmeier A."/>
            <person name="Kalinowski J."/>
            <person name="Ruckert C."/>
        </authorList>
    </citation>
    <scope>NUCLEOTIDE SEQUENCE</scope>
    <source>
        <strain evidence="1">KCTC 12368</strain>
    </source>
</reference>
<organism evidence="1 2">
    <name type="scientific">Echinicola pacifica</name>
    <dbReference type="NCBI Taxonomy" id="346377"/>
    <lineage>
        <taxon>Bacteria</taxon>
        <taxon>Pseudomonadati</taxon>
        <taxon>Bacteroidota</taxon>
        <taxon>Cytophagia</taxon>
        <taxon>Cytophagales</taxon>
        <taxon>Cyclobacteriaceae</taxon>
        <taxon>Echinicola</taxon>
    </lineage>
</organism>